<feature type="region of interest" description="Disordered" evidence="1">
    <location>
        <begin position="81"/>
        <end position="127"/>
    </location>
</feature>
<gene>
    <name evidence="2" type="ORF">M422DRAFT_50286</name>
</gene>
<evidence type="ECO:0000313" key="2">
    <source>
        <dbReference type="EMBL" id="KIJ37707.1"/>
    </source>
</evidence>
<organism evidence="2 3">
    <name type="scientific">Sphaerobolus stellatus (strain SS14)</name>
    <dbReference type="NCBI Taxonomy" id="990650"/>
    <lineage>
        <taxon>Eukaryota</taxon>
        <taxon>Fungi</taxon>
        <taxon>Dikarya</taxon>
        <taxon>Basidiomycota</taxon>
        <taxon>Agaricomycotina</taxon>
        <taxon>Agaricomycetes</taxon>
        <taxon>Phallomycetidae</taxon>
        <taxon>Geastrales</taxon>
        <taxon>Sphaerobolaceae</taxon>
        <taxon>Sphaerobolus</taxon>
    </lineage>
</organism>
<feature type="compositionally biased region" description="Basic and acidic residues" evidence="1">
    <location>
        <begin position="81"/>
        <end position="112"/>
    </location>
</feature>
<evidence type="ECO:0000256" key="1">
    <source>
        <dbReference type="SAM" id="MobiDB-lite"/>
    </source>
</evidence>
<keyword evidence="3" id="KW-1185">Reference proteome</keyword>
<dbReference type="EMBL" id="KN837167">
    <property type="protein sequence ID" value="KIJ37707.1"/>
    <property type="molecule type" value="Genomic_DNA"/>
</dbReference>
<accession>A0A0C9V830</accession>
<protein>
    <recommendedName>
        <fullName evidence="4">Protein SDA1</fullName>
    </recommendedName>
</protein>
<dbReference type="HOGENOM" id="CLU_1971908_0_0_1"/>
<reference evidence="2 3" key="1">
    <citation type="submission" date="2014-06" db="EMBL/GenBank/DDBJ databases">
        <title>Evolutionary Origins and Diversification of the Mycorrhizal Mutualists.</title>
        <authorList>
            <consortium name="DOE Joint Genome Institute"/>
            <consortium name="Mycorrhizal Genomics Consortium"/>
            <person name="Kohler A."/>
            <person name="Kuo A."/>
            <person name="Nagy L.G."/>
            <person name="Floudas D."/>
            <person name="Copeland A."/>
            <person name="Barry K.W."/>
            <person name="Cichocki N."/>
            <person name="Veneault-Fourrey C."/>
            <person name="LaButti K."/>
            <person name="Lindquist E.A."/>
            <person name="Lipzen A."/>
            <person name="Lundell T."/>
            <person name="Morin E."/>
            <person name="Murat C."/>
            <person name="Riley R."/>
            <person name="Ohm R."/>
            <person name="Sun H."/>
            <person name="Tunlid A."/>
            <person name="Henrissat B."/>
            <person name="Grigoriev I.V."/>
            <person name="Hibbett D.S."/>
            <person name="Martin F."/>
        </authorList>
    </citation>
    <scope>NUCLEOTIDE SEQUENCE [LARGE SCALE GENOMIC DNA]</scope>
    <source>
        <strain evidence="2 3">SS14</strain>
    </source>
</reference>
<dbReference type="AlphaFoldDB" id="A0A0C9V830"/>
<evidence type="ECO:0000313" key="3">
    <source>
        <dbReference type="Proteomes" id="UP000054279"/>
    </source>
</evidence>
<name>A0A0C9V830_SPHS4</name>
<dbReference type="Proteomes" id="UP000054279">
    <property type="component" value="Unassembled WGS sequence"/>
</dbReference>
<sequence>MITEACDNTDSFNAAQVKEFLKLLLLGIRQTKRALADAHDSTKVWNPASIAELSRKLRSSRFQTSTSLHGLFNQILAGLDWKNDGGEDAIMKDATKDKKRKAEDGKEDEERKKAKRKKVKSKGSKDN</sequence>
<proteinExistence type="predicted"/>
<feature type="compositionally biased region" description="Basic residues" evidence="1">
    <location>
        <begin position="113"/>
        <end position="127"/>
    </location>
</feature>
<evidence type="ECO:0008006" key="4">
    <source>
        <dbReference type="Google" id="ProtNLM"/>
    </source>
</evidence>